<name>A0A239E1K8_9ACTN</name>
<dbReference type="RefSeq" id="WP_220093284.1">
    <property type="nucleotide sequence ID" value="NZ_FZOF01000005.1"/>
</dbReference>
<keyword evidence="1" id="KW-0732">Signal</keyword>
<organism evidence="2 3">
    <name type="scientific">Actinacidiphila glaucinigra</name>
    <dbReference type="NCBI Taxonomy" id="235986"/>
    <lineage>
        <taxon>Bacteria</taxon>
        <taxon>Bacillati</taxon>
        <taxon>Actinomycetota</taxon>
        <taxon>Actinomycetes</taxon>
        <taxon>Kitasatosporales</taxon>
        <taxon>Streptomycetaceae</taxon>
        <taxon>Actinacidiphila</taxon>
    </lineage>
</organism>
<dbReference type="AlphaFoldDB" id="A0A239E1K8"/>
<dbReference type="EMBL" id="FZOF01000005">
    <property type="protein sequence ID" value="SNS38576.1"/>
    <property type="molecule type" value="Genomic_DNA"/>
</dbReference>
<gene>
    <name evidence="2" type="ORF">SAMN05216252_105274</name>
</gene>
<dbReference type="PROSITE" id="PS51318">
    <property type="entry name" value="TAT"/>
    <property type="match status" value="1"/>
</dbReference>
<feature type="chain" id="PRO_5012782859" evidence="1">
    <location>
        <begin position="34"/>
        <end position="220"/>
    </location>
</feature>
<evidence type="ECO:0000256" key="1">
    <source>
        <dbReference type="SAM" id="SignalP"/>
    </source>
</evidence>
<reference evidence="2 3" key="1">
    <citation type="submission" date="2017-06" db="EMBL/GenBank/DDBJ databases">
        <authorList>
            <person name="Kim H.J."/>
            <person name="Triplett B.A."/>
        </authorList>
    </citation>
    <scope>NUCLEOTIDE SEQUENCE [LARGE SCALE GENOMIC DNA]</scope>
    <source>
        <strain evidence="2 3">CGMCC 4.1858</strain>
    </source>
</reference>
<accession>A0A239E1K8</accession>
<dbReference type="Pfam" id="PF19449">
    <property type="entry name" value="DUF5987"/>
    <property type="match status" value="1"/>
</dbReference>
<dbReference type="Proteomes" id="UP000198280">
    <property type="component" value="Unassembled WGS sequence"/>
</dbReference>
<sequence length="220" mass="22611">MPPTADIDRRAVLRGLAAAVAALPVLGTVAAPAASAAALGSWPVSTLEAFADTLVPGERRSSSDRAIAGAAPGPGAVQAGVIALLTSPELPLNPLLPGIAALLDARATAFAVSRLILLPIDRPPFVGLSFDHRTTLVARLFQADDLDRAIWQLLAFLVGLAFDTAAHRHTAQALAEGHPGLVWTGFPPPDADGLWRYPAHSYGTALAEPHPATTPSGSPA</sequence>
<evidence type="ECO:0000313" key="3">
    <source>
        <dbReference type="Proteomes" id="UP000198280"/>
    </source>
</evidence>
<dbReference type="InterPro" id="IPR006311">
    <property type="entry name" value="TAT_signal"/>
</dbReference>
<keyword evidence="3" id="KW-1185">Reference proteome</keyword>
<dbReference type="InterPro" id="IPR046029">
    <property type="entry name" value="DUF5987"/>
</dbReference>
<proteinExistence type="predicted"/>
<feature type="signal peptide" evidence="1">
    <location>
        <begin position="1"/>
        <end position="33"/>
    </location>
</feature>
<evidence type="ECO:0000313" key="2">
    <source>
        <dbReference type="EMBL" id="SNS38576.1"/>
    </source>
</evidence>
<protein>
    <submittedName>
        <fullName evidence="2">Uncharacterized protein</fullName>
    </submittedName>
</protein>